<dbReference type="GO" id="GO:0003796">
    <property type="term" value="F:lysozyme activity"/>
    <property type="evidence" value="ECO:0007669"/>
    <property type="project" value="UniProtKB-EC"/>
</dbReference>
<dbReference type="Pfam" id="PF01183">
    <property type="entry name" value="Glyco_hydro_25"/>
    <property type="match status" value="1"/>
</dbReference>
<dbReference type="InterPro" id="IPR008270">
    <property type="entry name" value="Glyco_hydro_25_AS"/>
</dbReference>
<dbReference type="RefSeq" id="WP_116172076.1">
    <property type="nucleotide sequence ID" value="NZ_CP144375.1"/>
</dbReference>
<name>A0A3E0I8Q0_9PSEU</name>
<keyword evidence="6" id="KW-0929">Antimicrobial</keyword>
<keyword evidence="5" id="KW-0964">Secreted</keyword>
<dbReference type="PROSITE" id="PS51904">
    <property type="entry name" value="GLYCOSYL_HYDROL_F25_2"/>
    <property type="match status" value="1"/>
</dbReference>
<keyword evidence="14" id="KW-0732">Signal</keyword>
<dbReference type="SMART" id="SM00641">
    <property type="entry name" value="Glyco_25"/>
    <property type="match status" value="1"/>
</dbReference>
<dbReference type="SUPFAM" id="SSF51445">
    <property type="entry name" value="(Trans)glycosidases"/>
    <property type="match status" value="1"/>
</dbReference>
<comment type="similarity">
    <text evidence="3 12">Belongs to the glycosyl hydrolase 25 family.</text>
</comment>
<comment type="function">
    <text evidence="11">This enzyme has both lysozyme (acetylmuramidase) and diacetylmuramidase activities.</text>
</comment>
<evidence type="ECO:0000256" key="8">
    <source>
        <dbReference type="ARBA" id="ARBA00022801"/>
    </source>
</evidence>
<dbReference type="PANTHER" id="PTHR34135:SF2">
    <property type="entry name" value="LYSOZYME"/>
    <property type="match status" value="1"/>
</dbReference>
<dbReference type="FunFam" id="3.20.20.80:FF:000060">
    <property type="entry name" value="Lysozyme M1"/>
    <property type="match status" value="1"/>
</dbReference>
<keyword evidence="8 12" id="KW-0378">Hydrolase</keyword>
<evidence type="ECO:0000256" key="5">
    <source>
        <dbReference type="ARBA" id="ARBA00022525"/>
    </source>
</evidence>
<dbReference type="GO" id="GO:0016998">
    <property type="term" value="P:cell wall macromolecule catabolic process"/>
    <property type="evidence" value="ECO:0007669"/>
    <property type="project" value="InterPro"/>
</dbReference>
<keyword evidence="7" id="KW-0081">Bacteriolytic enzyme</keyword>
<dbReference type="Gene3D" id="3.20.20.80">
    <property type="entry name" value="Glycosidases"/>
    <property type="match status" value="1"/>
</dbReference>
<dbReference type="EMBL" id="QUNO01000001">
    <property type="protein sequence ID" value="REH55092.1"/>
    <property type="molecule type" value="Genomic_DNA"/>
</dbReference>
<keyword evidence="16" id="KW-1185">Reference proteome</keyword>
<evidence type="ECO:0000256" key="2">
    <source>
        <dbReference type="ARBA" id="ARBA00004613"/>
    </source>
</evidence>
<evidence type="ECO:0000256" key="4">
    <source>
        <dbReference type="ARBA" id="ARBA00012732"/>
    </source>
</evidence>
<evidence type="ECO:0000256" key="3">
    <source>
        <dbReference type="ARBA" id="ARBA00010646"/>
    </source>
</evidence>
<evidence type="ECO:0000256" key="10">
    <source>
        <dbReference type="ARBA" id="ARBA00023295"/>
    </source>
</evidence>
<dbReference type="InterPro" id="IPR018077">
    <property type="entry name" value="Glyco_hydro_fam25_subgr"/>
</dbReference>
<evidence type="ECO:0000256" key="13">
    <source>
        <dbReference type="SAM" id="MobiDB-lite"/>
    </source>
</evidence>
<dbReference type="GO" id="GO:0016052">
    <property type="term" value="P:carbohydrate catabolic process"/>
    <property type="evidence" value="ECO:0007669"/>
    <property type="project" value="TreeGrafter"/>
</dbReference>
<evidence type="ECO:0000256" key="6">
    <source>
        <dbReference type="ARBA" id="ARBA00022529"/>
    </source>
</evidence>
<dbReference type="InterPro" id="IPR002053">
    <property type="entry name" value="Glyco_hydro_25"/>
</dbReference>
<dbReference type="GO" id="GO:0042742">
    <property type="term" value="P:defense response to bacterium"/>
    <property type="evidence" value="ECO:0007669"/>
    <property type="project" value="UniProtKB-KW"/>
</dbReference>
<dbReference type="GO" id="GO:0005576">
    <property type="term" value="C:extracellular region"/>
    <property type="evidence" value="ECO:0007669"/>
    <property type="project" value="UniProtKB-SubCell"/>
</dbReference>
<feature type="chain" id="PRO_5017710724" description="Lysozyme" evidence="14">
    <location>
        <begin position="36"/>
        <end position="287"/>
    </location>
</feature>
<evidence type="ECO:0000256" key="11">
    <source>
        <dbReference type="ARBA" id="ARBA00055588"/>
    </source>
</evidence>
<gene>
    <name evidence="15" type="ORF">BCF44_101108</name>
</gene>
<comment type="subcellular location">
    <subcellularLocation>
        <location evidence="2">Secreted</location>
    </subcellularLocation>
</comment>
<feature type="region of interest" description="Disordered" evidence="13">
    <location>
        <begin position="35"/>
        <end position="56"/>
    </location>
</feature>
<sequence>MNTRLLPAGRGRRCAAVLAAAILSLTFGATTPAGAAAATGNPNPPDSVQDAQHNHTMGSQVARHLGHRTAPKPTSFGPLTVVYGMDVSSYQGNVNWQGAWNNGARFAYIKATEGTYYTNANFEQQYDGSYNVGMIRGSYHFATPNTTSGGTQANYFVDHGGGWSADGKTLPGALDIEWNPYGADCYGLSQGGMVQWILDFSNTYHARTGAWPVIYTAQQWWQECTGNQGDFTSTNPLWVARYASSAGTLPYAWGYYTFWQYADSGTFPGDQDLFNGAYDRLQALSLG</sequence>
<dbReference type="CDD" id="cd06412">
    <property type="entry name" value="GH25_CH-type"/>
    <property type="match status" value="1"/>
</dbReference>
<proteinExistence type="inferred from homology"/>
<keyword evidence="9" id="KW-1015">Disulfide bond</keyword>
<protein>
    <recommendedName>
        <fullName evidence="4 12">Lysozyme</fullName>
        <ecNumber evidence="4 12">3.2.1.17</ecNumber>
    </recommendedName>
</protein>
<keyword evidence="10 12" id="KW-0326">Glycosidase</keyword>
<dbReference type="PROSITE" id="PS00953">
    <property type="entry name" value="GLYCOSYL_HYDROL_F25_1"/>
    <property type="match status" value="1"/>
</dbReference>
<dbReference type="GO" id="GO:0009253">
    <property type="term" value="P:peptidoglycan catabolic process"/>
    <property type="evidence" value="ECO:0007669"/>
    <property type="project" value="InterPro"/>
</dbReference>
<dbReference type="OrthoDB" id="287365at2"/>
<comment type="caution">
    <text evidence="15">The sequence shown here is derived from an EMBL/GenBank/DDBJ whole genome shotgun (WGS) entry which is preliminary data.</text>
</comment>
<evidence type="ECO:0000256" key="9">
    <source>
        <dbReference type="ARBA" id="ARBA00023157"/>
    </source>
</evidence>
<dbReference type="PANTHER" id="PTHR34135">
    <property type="entry name" value="LYSOZYME"/>
    <property type="match status" value="1"/>
</dbReference>
<reference evidence="15 16" key="1">
    <citation type="submission" date="2018-08" db="EMBL/GenBank/DDBJ databases">
        <title>Genomic Encyclopedia of Archaeal and Bacterial Type Strains, Phase II (KMG-II): from individual species to whole genera.</title>
        <authorList>
            <person name="Goeker M."/>
        </authorList>
    </citation>
    <scope>NUCLEOTIDE SEQUENCE [LARGE SCALE GENOMIC DNA]</scope>
    <source>
        <strain evidence="15 16">DSM 45791</strain>
    </source>
</reference>
<dbReference type="Proteomes" id="UP000256269">
    <property type="component" value="Unassembled WGS sequence"/>
</dbReference>
<dbReference type="EC" id="3.2.1.17" evidence="4 12"/>
<dbReference type="InterPro" id="IPR017853">
    <property type="entry name" value="GH"/>
</dbReference>
<organism evidence="15 16">
    <name type="scientific">Kutzneria buriramensis</name>
    <dbReference type="NCBI Taxonomy" id="1045776"/>
    <lineage>
        <taxon>Bacteria</taxon>
        <taxon>Bacillati</taxon>
        <taxon>Actinomycetota</taxon>
        <taxon>Actinomycetes</taxon>
        <taxon>Pseudonocardiales</taxon>
        <taxon>Pseudonocardiaceae</taxon>
        <taxon>Kutzneria</taxon>
    </lineage>
</organism>
<dbReference type="GO" id="GO:0031640">
    <property type="term" value="P:killing of cells of another organism"/>
    <property type="evidence" value="ECO:0007669"/>
    <property type="project" value="UniProtKB-KW"/>
</dbReference>
<evidence type="ECO:0000313" key="16">
    <source>
        <dbReference type="Proteomes" id="UP000256269"/>
    </source>
</evidence>
<evidence type="ECO:0000256" key="1">
    <source>
        <dbReference type="ARBA" id="ARBA00000632"/>
    </source>
</evidence>
<comment type="catalytic activity">
    <reaction evidence="1 12">
        <text>Hydrolysis of (1-&gt;4)-beta-linkages between N-acetylmuramic acid and N-acetyl-D-glucosamine residues in a peptidoglycan and between N-acetyl-D-glucosamine residues in chitodextrins.</text>
        <dbReference type="EC" id="3.2.1.17"/>
    </reaction>
</comment>
<feature type="signal peptide" evidence="14">
    <location>
        <begin position="1"/>
        <end position="35"/>
    </location>
</feature>
<evidence type="ECO:0000256" key="14">
    <source>
        <dbReference type="SAM" id="SignalP"/>
    </source>
</evidence>
<dbReference type="AlphaFoldDB" id="A0A3E0I8Q0"/>
<evidence type="ECO:0000313" key="15">
    <source>
        <dbReference type="EMBL" id="REH55092.1"/>
    </source>
</evidence>
<evidence type="ECO:0000256" key="12">
    <source>
        <dbReference type="RuleBase" id="RU361176"/>
    </source>
</evidence>
<accession>A0A3E0I8Q0</accession>
<evidence type="ECO:0000256" key="7">
    <source>
        <dbReference type="ARBA" id="ARBA00022638"/>
    </source>
</evidence>